<dbReference type="RefSeq" id="WP_155107923.1">
    <property type="nucleotide sequence ID" value="NZ_WMJZ01000009.1"/>
</dbReference>
<dbReference type="EMBL" id="WMJZ01000009">
    <property type="protein sequence ID" value="MTH46291.1"/>
    <property type="molecule type" value="Genomic_DNA"/>
</dbReference>
<evidence type="ECO:0000313" key="5">
    <source>
        <dbReference type="Proteomes" id="UP000477739"/>
    </source>
</evidence>
<dbReference type="AlphaFoldDB" id="A0A6L6IHI6"/>
<dbReference type="Gene3D" id="2.40.160.160">
    <property type="entry name" value="Inverse autotransporter, beta-domain"/>
    <property type="match status" value="1"/>
</dbReference>
<sequence length="462" mass="51642">MSHFDRYLIFFSLLLLPAGALAEAQPAPARQTTIAGLPDLGAPSESADGEKHLAGMLKAFGEASMSDSPLPAGERARQFAFGRVRDALSSRLSQRLESWLSPWGNASVSLQVNKEGKFNGSRGSWFIPWQDSPRRLTWSQLGLTRQDDGLVSNLGIGQRWDYEGWLLGYSTFYDSLLDENLQRAGLGAEAWGENLRFSANYYQPLDGWREQTSTRQQRMARGYDVTAEMRMPFYRQINTSVSVEHYFGDRVDLFDSGTGYHDPLAVKLGLNYTPVPLVTVTAQHKQGENGISRNKVGLNLSYRFGVPLKKQLSSAEVAESKALRGSRYDAPQRSNLPTFEYRQRKTLSVFLATPPWDLQPGETVALKLQVHSLYGVRRPIWQGDTRALSLTAGRDANGIDGWTIIMPAWDGREGATNRWRLSVIIEDNKGQRVSSNAITLALSEPLMAMPGDDPRWRLLPEE</sequence>
<protein>
    <submittedName>
        <fullName evidence="4">YchO/YchP family invasin</fullName>
    </submittedName>
</protein>
<dbReference type="Proteomes" id="UP000477739">
    <property type="component" value="Unassembled WGS sequence"/>
</dbReference>
<dbReference type="OrthoDB" id="8320584at2"/>
<dbReference type="InterPro" id="IPR051715">
    <property type="entry name" value="Intimin-Invasin_domain"/>
</dbReference>
<reference evidence="4 5" key="1">
    <citation type="submission" date="2019-11" db="EMBL/GenBank/DDBJ databases">
        <title>Escherichia alba sp. nov. isolated from the gut of plastic-eating superworms Zophobas atratus.</title>
        <authorList>
            <person name="Yang Y."/>
        </authorList>
    </citation>
    <scope>NUCLEOTIDE SEQUENCE [LARGE SCALE GENOMIC DNA]</scope>
    <source>
        <strain evidence="5">BIT-B35</strain>
    </source>
</reference>
<comment type="similarity">
    <text evidence="1">Belongs to the intimin/invasin family.</text>
</comment>
<feature type="signal peptide" evidence="2">
    <location>
        <begin position="1"/>
        <end position="22"/>
    </location>
</feature>
<dbReference type="Pfam" id="PF11924">
    <property type="entry name" value="IAT_beta"/>
    <property type="match status" value="1"/>
</dbReference>
<dbReference type="FunFam" id="2.40.160.160:FF:000001">
    <property type="entry name" value="Intimin-like inverse autotransporter SinH"/>
    <property type="match status" value="1"/>
</dbReference>
<keyword evidence="2" id="KW-0732">Signal</keyword>
<evidence type="ECO:0000256" key="2">
    <source>
        <dbReference type="SAM" id="SignalP"/>
    </source>
</evidence>
<feature type="domain" description="Inverse autotransporter beta-domain" evidence="3">
    <location>
        <begin position="58"/>
        <end position="335"/>
    </location>
</feature>
<feature type="chain" id="PRO_5027058021" evidence="2">
    <location>
        <begin position="23"/>
        <end position="462"/>
    </location>
</feature>
<dbReference type="NCBIfam" id="NF007556">
    <property type="entry name" value="PRK10177.1"/>
    <property type="match status" value="1"/>
</dbReference>
<name>A0A6L6IHI6_9ENTR</name>
<dbReference type="InterPro" id="IPR024519">
    <property type="entry name" value="IAT_beta"/>
</dbReference>
<comment type="caution">
    <text evidence="4">The sequence shown here is derived from an EMBL/GenBank/DDBJ whole genome shotgun (WGS) entry which is preliminary data.</text>
</comment>
<proteinExistence type="inferred from homology"/>
<dbReference type="PANTHER" id="PTHR39576">
    <property type="entry name" value="ATTACHING AND EFFACING PROTEIN HOMOLOG-RELATED-RELATED"/>
    <property type="match status" value="1"/>
</dbReference>
<evidence type="ECO:0000259" key="3">
    <source>
        <dbReference type="Pfam" id="PF11924"/>
    </source>
</evidence>
<keyword evidence="5" id="KW-1185">Reference proteome</keyword>
<gene>
    <name evidence="4" type="ORF">GJV78_08505</name>
</gene>
<dbReference type="GO" id="GO:0009279">
    <property type="term" value="C:cell outer membrane"/>
    <property type="evidence" value="ECO:0007669"/>
    <property type="project" value="TreeGrafter"/>
</dbReference>
<dbReference type="InterPro" id="IPR038177">
    <property type="entry name" value="IAT_beta_sf"/>
</dbReference>
<organism evidence="4 5">
    <name type="scientific">Intestinirhabdus alba</name>
    <dbReference type="NCBI Taxonomy" id="2899544"/>
    <lineage>
        <taxon>Bacteria</taxon>
        <taxon>Pseudomonadati</taxon>
        <taxon>Pseudomonadota</taxon>
        <taxon>Gammaproteobacteria</taxon>
        <taxon>Enterobacterales</taxon>
        <taxon>Enterobacteriaceae</taxon>
        <taxon>Intestinirhabdus</taxon>
    </lineage>
</organism>
<accession>A0A6L6IHI6</accession>
<evidence type="ECO:0000313" key="4">
    <source>
        <dbReference type="EMBL" id="MTH46291.1"/>
    </source>
</evidence>
<evidence type="ECO:0000256" key="1">
    <source>
        <dbReference type="ARBA" id="ARBA00010116"/>
    </source>
</evidence>
<dbReference type="PANTHER" id="PTHR39576:SF1">
    <property type="entry name" value="INVASIN"/>
    <property type="match status" value="1"/>
</dbReference>